<accession>A0ABX2Y761</accession>
<dbReference type="PANTHER" id="PTHR11019">
    <property type="entry name" value="HTH-TYPE TRANSCRIPTIONAL REGULATOR NIMR"/>
    <property type="match status" value="1"/>
</dbReference>
<dbReference type="RefSeq" id="WP_068624986.1">
    <property type="nucleotide sequence ID" value="NZ_MAQA01000008.1"/>
</dbReference>
<dbReference type="PANTHER" id="PTHR11019:SF159">
    <property type="entry name" value="TRANSCRIPTIONAL REGULATOR-RELATED"/>
    <property type="match status" value="1"/>
</dbReference>
<dbReference type="InterPro" id="IPR011051">
    <property type="entry name" value="RmlC_Cupin_sf"/>
</dbReference>
<dbReference type="Gene3D" id="1.10.10.60">
    <property type="entry name" value="Homeodomain-like"/>
    <property type="match status" value="1"/>
</dbReference>
<feature type="domain" description="HTH araC/xylS-type" evidence="1">
    <location>
        <begin position="143"/>
        <end position="241"/>
    </location>
</feature>
<keyword evidence="3" id="KW-1185">Reference proteome</keyword>
<dbReference type="SUPFAM" id="SSF51182">
    <property type="entry name" value="RmlC-like cupins"/>
    <property type="match status" value="1"/>
</dbReference>
<dbReference type="InterPro" id="IPR013096">
    <property type="entry name" value="Cupin_2"/>
</dbReference>
<dbReference type="Gene3D" id="2.60.120.10">
    <property type="entry name" value="Jelly Rolls"/>
    <property type="match status" value="1"/>
</dbReference>
<dbReference type="PROSITE" id="PS01124">
    <property type="entry name" value="HTH_ARAC_FAMILY_2"/>
    <property type="match status" value="1"/>
</dbReference>
<dbReference type="InterPro" id="IPR018060">
    <property type="entry name" value="HTH_AraC"/>
</dbReference>
<evidence type="ECO:0000259" key="1">
    <source>
        <dbReference type="PROSITE" id="PS01124"/>
    </source>
</evidence>
<gene>
    <name evidence="2" type="ORF">OERS_10620</name>
</gene>
<dbReference type="SMART" id="SM00342">
    <property type="entry name" value="HTH_ARAC"/>
    <property type="match status" value="1"/>
</dbReference>
<evidence type="ECO:0000313" key="3">
    <source>
        <dbReference type="Proteomes" id="UP000093412"/>
    </source>
</evidence>
<reference evidence="2 3" key="1">
    <citation type="submission" date="2016-06" db="EMBL/GenBank/DDBJ databases">
        <title>Genome sequence of Oerskovia enterophila DSM 43852.</title>
        <authorList>
            <person name="Poehlein A."/>
            <person name="Jag V."/>
            <person name="Bengelsdorf F.R."/>
            <person name="Daniel R."/>
            <person name="Duerre P."/>
        </authorList>
    </citation>
    <scope>NUCLEOTIDE SEQUENCE [LARGE SCALE GENOMIC DNA]</scope>
    <source>
        <strain evidence="2 3">DSM 43852</strain>
    </source>
</reference>
<dbReference type="InterPro" id="IPR014710">
    <property type="entry name" value="RmlC-like_jellyroll"/>
</dbReference>
<organism evidence="2 3">
    <name type="scientific">Oerskovia enterophila</name>
    <dbReference type="NCBI Taxonomy" id="43678"/>
    <lineage>
        <taxon>Bacteria</taxon>
        <taxon>Bacillati</taxon>
        <taxon>Actinomycetota</taxon>
        <taxon>Actinomycetes</taxon>
        <taxon>Micrococcales</taxon>
        <taxon>Cellulomonadaceae</taxon>
        <taxon>Oerskovia</taxon>
    </lineage>
</organism>
<name>A0ABX2Y761_9CELL</name>
<dbReference type="EMBL" id="MAQA01000008">
    <property type="protein sequence ID" value="OCI32266.1"/>
    <property type="molecule type" value="Genomic_DNA"/>
</dbReference>
<evidence type="ECO:0000313" key="2">
    <source>
        <dbReference type="EMBL" id="OCI32266.1"/>
    </source>
</evidence>
<dbReference type="Pfam" id="PF07883">
    <property type="entry name" value="Cupin_2"/>
    <property type="match status" value="1"/>
</dbReference>
<comment type="caution">
    <text evidence="2">The sequence shown here is derived from an EMBL/GenBank/DDBJ whole genome shotgun (WGS) entry which is preliminary data.</text>
</comment>
<protein>
    <submittedName>
        <fullName evidence="2">Transcriptional activator FtrA</fullName>
    </submittedName>
</protein>
<sequence>MTFVELGRAVARTNALRFLGHPPHVHDEPHLVYVIAGRGTLAVEGHDILLQVGQSAWIPAGVEHGLTLAEDSMVIGPILSPDADPPGGRIRVLGASPALAELVMVVLCAAPETDEERLPFRAAFEDVLRSITQEYFPLTFPEHPAAHAIAVEAASFDGTLEALAERQFLSVRHVQRLFVEETGLTFARWRTKARLNRAIVSLRNGESVHQAVHTAGFTTRHGLLKALSRECGIPLERLMTDPHGELAVREPAA</sequence>
<dbReference type="Proteomes" id="UP000093412">
    <property type="component" value="Unassembled WGS sequence"/>
</dbReference>
<proteinExistence type="predicted"/>
<dbReference type="Pfam" id="PF12833">
    <property type="entry name" value="HTH_18"/>
    <property type="match status" value="1"/>
</dbReference>